<evidence type="ECO:0000256" key="1">
    <source>
        <dbReference type="SAM" id="Phobius"/>
    </source>
</evidence>
<keyword evidence="3" id="KW-1185">Reference proteome</keyword>
<keyword evidence="1" id="KW-1133">Transmembrane helix</keyword>
<dbReference type="GeneID" id="64597933"/>
<organism evidence="2 3">
    <name type="scientific">Suillus plorans</name>
    <dbReference type="NCBI Taxonomy" id="116603"/>
    <lineage>
        <taxon>Eukaryota</taxon>
        <taxon>Fungi</taxon>
        <taxon>Dikarya</taxon>
        <taxon>Basidiomycota</taxon>
        <taxon>Agaricomycotina</taxon>
        <taxon>Agaricomycetes</taxon>
        <taxon>Agaricomycetidae</taxon>
        <taxon>Boletales</taxon>
        <taxon>Suillineae</taxon>
        <taxon>Suillaceae</taxon>
        <taxon>Suillus</taxon>
    </lineage>
</organism>
<name>A0A9P7DCB9_9AGAM</name>
<dbReference type="AlphaFoldDB" id="A0A9P7DCB9"/>
<feature type="transmembrane region" description="Helical" evidence="1">
    <location>
        <begin position="149"/>
        <end position="172"/>
    </location>
</feature>
<evidence type="ECO:0000313" key="3">
    <source>
        <dbReference type="Proteomes" id="UP000719766"/>
    </source>
</evidence>
<comment type="caution">
    <text evidence="2">The sequence shown here is derived from an EMBL/GenBank/DDBJ whole genome shotgun (WGS) entry which is preliminary data.</text>
</comment>
<feature type="transmembrane region" description="Helical" evidence="1">
    <location>
        <begin position="65"/>
        <end position="90"/>
    </location>
</feature>
<dbReference type="RefSeq" id="XP_041154445.1">
    <property type="nucleotide sequence ID" value="XM_041304169.1"/>
</dbReference>
<keyword evidence="1" id="KW-0812">Transmembrane</keyword>
<dbReference type="Proteomes" id="UP000719766">
    <property type="component" value="Unassembled WGS sequence"/>
</dbReference>
<dbReference type="EMBL" id="JABBWE010000084">
    <property type="protein sequence ID" value="KAG1787071.1"/>
    <property type="molecule type" value="Genomic_DNA"/>
</dbReference>
<sequence length="208" mass="23183">MIVRLRAVYQGSRKVMIFLIVAFLAIIIFYFAFAVIATSHLSGEELILSYTYRCNVVFEGGDSTLMYTLTWILITAWEVVALCLTAWIAVKHFRELRRHSRRDIVEDGLAVLMKSHLAYFASFVAASSFELGYLSPVVSMSNPNSLGPAIYAGVASIFSLIQLFVLGPRLILCIREHYARAEAESSAAIGLSSIAFQERVYVQTSHSV</sequence>
<keyword evidence="1" id="KW-0472">Membrane</keyword>
<protein>
    <submittedName>
        <fullName evidence="2">Uncharacterized protein</fullName>
    </submittedName>
</protein>
<gene>
    <name evidence="2" type="ORF">HD556DRAFT_1411156</name>
</gene>
<evidence type="ECO:0000313" key="2">
    <source>
        <dbReference type="EMBL" id="KAG1787071.1"/>
    </source>
</evidence>
<accession>A0A9P7DCB9</accession>
<feature type="transmembrane region" description="Helical" evidence="1">
    <location>
        <begin position="111"/>
        <end position="129"/>
    </location>
</feature>
<feature type="transmembrane region" description="Helical" evidence="1">
    <location>
        <begin position="15"/>
        <end position="36"/>
    </location>
</feature>
<dbReference type="OrthoDB" id="2687509at2759"/>
<reference evidence="2" key="1">
    <citation type="journal article" date="2020" name="New Phytol.">
        <title>Comparative genomics reveals dynamic genome evolution in host specialist ectomycorrhizal fungi.</title>
        <authorList>
            <person name="Lofgren L.A."/>
            <person name="Nguyen N.H."/>
            <person name="Vilgalys R."/>
            <person name="Ruytinx J."/>
            <person name="Liao H.L."/>
            <person name="Branco S."/>
            <person name="Kuo A."/>
            <person name="LaButti K."/>
            <person name="Lipzen A."/>
            <person name="Andreopoulos W."/>
            <person name="Pangilinan J."/>
            <person name="Riley R."/>
            <person name="Hundley H."/>
            <person name="Na H."/>
            <person name="Barry K."/>
            <person name="Grigoriev I.V."/>
            <person name="Stajich J.E."/>
            <person name="Kennedy P.G."/>
        </authorList>
    </citation>
    <scope>NUCLEOTIDE SEQUENCE</scope>
    <source>
        <strain evidence="2">S12</strain>
    </source>
</reference>
<proteinExistence type="predicted"/>